<dbReference type="RefSeq" id="WP_103233658.1">
    <property type="nucleotide sequence ID" value="NZ_PPEG02000009.1"/>
</dbReference>
<accession>A0A316WC51</accession>
<evidence type="ECO:0000259" key="2">
    <source>
        <dbReference type="PROSITE" id="PS50853"/>
    </source>
</evidence>
<protein>
    <recommendedName>
        <fullName evidence="2">Fibronectin type-III domain-containing protein</fullName>
    </recommendedName>
</protein>
<organism evidence="3 4">
    <name type="scientific">Chryseobacterium viscerum</name>
    <dbReference type="NCBI Taxonomy" id="1037377"/>
    <lineage>
        <taxon>Bacteria</taxon>
        <taxon>Pseudomonadati</taxon>
        <taxon>Bacteroidota</taxon>
        <taxon>Flavobacteriia</taxon>
        <taxon>Flavobacteriales</taxon>
        <taxon>Weeksellaceae</taxon>
        <taxon>Chryseobacterium group</taxon>
        <taxon>Chryseobacterium</taxon>
    </lineage>
</organism>
<dbReference type="EMBL" id="PPEG02000009">
    <property type="protein sequence ID" value="PWN59005.1"/>
    <property type="molecule type" value="Genomic_DNA"/>
</dbReference>
<dbReference type="SMART" id="SM00060">
    <property type="entry name" value="FN3"/>
    <property type="match status" value="2"/>
</dbReference>
<evidence type="ECO:0000256" key="1">
    <source>
        <dbReference type="SAM" id="MobiDB-lite"/>
    </source>
</evidence>
<evidence type="ECO:0000313" key="4">
    <source>
        <dbReference type="Proteomes" id="UP000236413"/>
    </source>
</evidence>
<feature type="compositionally biased region" description="Polar residues" evidence="1">
    <location>
        <begin position="605"/>
        <end position="618"/>
    </location>
</feature>
<feature type="region of interest" description="Disordered" evidence="1">
    <location>
        <begin position="592"/>
        <end position="618"/>
    </location>
</feature>
<dbReference type="SUPFAM" id="SSF49265">
    <property type="entry name" value="Fibronectin type III"/>
    <property type="match status" value="1"/>
</dbReference>
<name>A0A316WC51_9FLAO</name>
<evidence type="ECO:0000313" key="3">
    <source>
        <dbReference type="EMBL" id="PWN59005.1"/>
    </source>
</evidence>
<comment type="caution">
    <text evidence="3">The sequence shown here is derived from an EMBL/GenBank/DDBJ whole genome shotgun (WGS) entry which is preliminary data.</text>
</comment>
<dbReference type="Pfam" id="PF00041">
    <property type="entry name" value="fn3"/>
    <property type="match status" value="1"/>
</dbReference>
<proteinExistence type="predicted"/>
<dbReference type="InterPro" id="IPR003961">
    <property type="entry name" value="FN3_dom"/>
</dbReference>
<dbReference type="Proteomes" id="UP000236413">
    <property type="component" value="Unassembled WGS sequence"/>
</dbReference>
<dbReference type="PROSITE" id="PS50853">
    <property type="entry name" value="FN3"/>
    <property type="match status" value="1"/>
</dbReference>
<feature type="domain" description="Fibronectin type-III" evidence="2">
    <location>
        <begin position="321"/>
        <end position="416"/>
    </location>
</feature>
<reference evidence="3 4" key="1">
    <citation type="submission" date="2018-04" db="EMBL/GenBank/DDBJ databases">
        <title>Chryseobacterium oncorhynchi 701B-08T from rainbow trout, and Chryseobacterium viscerum 687B-08T from diseased fish.</title>
        <authorList>
            <person name="Jeong J.-J."/>
            <person name="Lee Y.J."/>
            <person name="Pathiraja D."/>
            <person name="Park B."/>
            <person name="Choi I.-G."/>
            <person name="Kim K.D."/>
        </authorList>
    </citation>
    <scope>NUCLEOTIDE SEQUENCE [LARGE SCALE GENOMIC DNA]</scope>
    <source>
        <strain evidence="3 4">687B-08</strain>
    </source>
</reference>
<dbReference type="CDD" id="cd00063">
    <property type="entry name" value="FN3"/>
    <property type="match status" value="1"/>
</dbReference>
<gene>
    <name evidence="3" type="ORF">C1634_020545</name>
</gene>
<dbReference type="Gene3D" id="2.60.40.10">
    <property type="entry name" value="Immunoglobulins"/>
    <property type="match status" value="1"/>
</dbReference>
<dbReference type="InterPro" id="IPR036116">
    <property type="entry name" value="FN3_sf"/>
</dbReference>
<dbReference type="InterPro" id="IPR013783">
    <property type="entry name" value="Ig-like_fold"/>
</dbReference>
<sequence length="1950" mass="216254">MMNHSYNDKRKYNPYSTLKFKDFGIKMWALTMLMLFGLQSISVKSQQYPVKLVPVVIPPYSMRLGDYATSTDNKLQLQVLMTDLMEPQHQTGIKFTLEAGLNAAPFAQSNEFVVGMNPFLLYPGSNVTLTNVDLRALFELQNLGGINAVQYAQPLSDGVYRFCFQAYDYYTKNNLSSKTCATVFLTQYDPPMLNLPQNAEKVQAMSPYAGGSGIVFQWMPRQIANNTRYIFTLKELWDAGQSPISGFLSSPPLWQEETYAPTLYYGLDKTQLIPGKRYAWQVQAKSGNPVLGANPTEDNGVYKNNGLSEIFYFDYVENCTIPTFLMAKNIGRGRVEISWSIGAQPAGLYQVQYRKRDSNTEWMTQQSYQSPATLTGLEDLTEYEYRVGSVCGNTDGNTSGNAYSYSAIQYFTTNANDVDNNYQCGIMPAIDIANKNPLQTMLGVNEVFTAGDFPVTVLSAQGSNGIYSGIGYIVVPYLADTKVKVSFNNIMLNTDKKLIEGIIETTYDPNETAVNYASGGLGETFGDAGVKDVFVNFPIGGITYSATPPPGKITITGSDGGSGSGSTTEYPGGKDYTFIDPDGNIWTVDENGNITGPQKAAEGGASTSSNTDGVTGSGNNATINQYTAKGIKIEWKEIPYINEQTPHTKFAYDTQEKTKLPTNKYPSVKDSENNTVSVPYKATVNKQTEIFNAKVSITDPALKDAKIVFKTLSIGKAIDATELNKTDTERTYQLQLKGTFDYAEDEVIAVLMPKDSISKQKIISSFRLVHLSPKTVDVSLVPLDAGSQSKLQSQSDKLTNIYKKIGVAFNVKKEPVLDISSVVSGDTINSEDAELMTNYSTQQQQINALYKGTDARYVLFVTDKQSSTTQKGYMRLNGQFGYVYNNAQDKTGAHELGHGVFKLEHPWKAYGTTKGTTTLLMDDEVSGEELSHLDWKQVNDPKFKLYAFQGQSDGESSFMLGALNNITPTTLFNLPNQNSCLKFALGNGQFVTFDNSTYANLEGLNIENGILKSVKLKENNTLNKASGIYSFSVLYNNVGSTPEGTPIVQLSYTSDLVCINCILSDSDIPKIKNFDKTGKEVTTWSGSKVPPKYILVKKDQYTSCNPGICVITGIDDDNVFVTKTLSQTDCDQYNNGNSSSGSPMENCDGINYTTAIISQHETDIKNKINAAKSLVVNENTPLSSKKYVHKLGNYTLHKGDLLDILEDRFRLLNQYTGKNIYFVPFSMAPDVVNGKQYFYDKQTVNKLAKNVFESTGLGDNDVLIILPFDNGREDTRCLPLGIAKKGSNVLRDQDIEALTGNWNTKVLKLFSNVEKPLIVNSYYLLATGRLVQFVNKSSGNVRGYAAIKALQFFESKGYTEIKPIIEGLQQLINVNGMQIPCYQVFSCQKEKFDQANALYVKYTNLELKQGAFQNKDIWNKISTDDLGKFREPFMDKVNQTDRLWTDSKEKWTWGSKFQIAINQNSILQADKHFYNFSKLAVLDDVVYAVLDGVGTIPGFDTFTDPAGFVYAGIRGDTNNTIIYGITSAIPLGGSIYLKEGLHKVDDLWGIVAKQADNTDGFILDVKKVSDIQADEFHISSISYANEKELAEKIKTAALDDANNFIDKNSVKNAVNTLADNLATIITRIDNLPNLSAAEKNALKTDINTSAELKNLFVKNVDKTEEFSDAWKTVLNARGANSVLKKDVALINKVADLKKNSSFMQHIGGNEGLEKIIKNNVQAPCKSCGNSGSKYLKNMDEYLDDVEHFVTNFNDVSDAQRLITELKNGAQYTVEGGAFAVRMFKENPGGLFTKGQVSAIDLRFSEDVLNRFDVKFTNGFGEFKSYQIESISNVSINQFKQYLASPDLTKLGELNYLFDKRKLLQEFGTGSSTGINEATDAIKGKFKTIFSGPKKEEIFDAIWSNQNLRNDLFPNLPQNITPQVKQQYFNNQFNSLINSTDSKIYNFIKIN</sequence>